<feature type="transmembrane region" description="Helical" evidence="1">
    <location>
        <begin position="226"/>
        <end position="247"/>
    </location>
</feature>
<dbReference type="EMBL" id="KZ502537">
    <property type="protein sequence ID" value="PKU77009.1"/>
    <property type="molecule type" value="Genomic_DNA"/>
</dbReference>
<dbReference type="AlphaFoldDB" id="A0A2I0WMX2"/>
<keyword evidence="1" id="KW-0812">Transmembrane</keyword>
<sequence length="331" mass="38107">MYFVGPSETAANKTTTALFPLVFAPLLLFPFLFPYSSPCYYIFKVAPSDVPPVNYHKSESRKMRAERNQGSCVAIRCLPPAFISRYSNGSSSSVDDVTCGSPRWIGRGFSCVCIKRKVVYERVCVNLTPSQEERLNRLKHRMNVYFDPSRHGHQEALRALWASTYPDQELNGLISEQWKQMGWQGKDPSTDFRGGGFISLENLLFFAKTFSGSFQRLLNKQGGKRAAWEYPFAVAGVNITFMIMQMLDLHSSKPRRFVRTVFIQMLAEDEWAFDLLYCVAFMVMDKQWLERNASYMEFNEVLRSTRVQLEKELLLDDVMRIEDMPSYGLLS</sequence>
<evidence type="ECO:0000259" key="2">
    <source>
        <dbReference type="PROSITE" id="PS51335"/>
    </source>
</evidence>
<evidence type="ECO:0000313" key="3">
    <source>
        <dbReference type="EMBL" id="PKU77009.1"/>
    </source>
</evidence>
<dbReference type="InterPro" id="IPR006816">
    <property type="entry name" value="ELMO_dom"/>
</dbReference>
<dbReference type="PROSITE" id="PS51335">
    <property type="entry name" value="ELMO"/>
    <property type="match status" value="1"/>
</dbReference>
<reference evidence="3 4" key="1">
    <citation type="journal article" date="2016" name="Sci. Rep.">
        <title>The Dendrobium catenatum Lindl. genome sequence provides insights into polysaccharide synthase, floral development and adaptive evolution.</title>
        <authorList>
            <person name="Zhang G.Q."/>
            <person name="Xu Q."/>
            <person name="Bian C."/>
            <person name="Tsai W.C."/>
            <person name="Yeh C.M."/>
            <person name="Liu K.W."/>
            <person name="Yoshida K."/>
            <person name="Zhang L.S."/>
            <person name="Chang S.B."/>
            <person name="Chen F."/>
            <person name="Shi Y."/>
            <person name="Su Y.Y."/>
            <person name="Zhang Y.Q."/>
            <person name="Chen L.J."/>
            <person name="Yin Y."/>
            <person name="Lin M."/>
            <person name="Huang H."/>
            <person name="Deng H."/>
            <person name="Wang Z.W."/>
            <person name="Zhu S.L."/>
            <person name="Zhao X."/>
            <person name="Deng C."/>
            <person name="Niu S.C."/>
            <person name="Huang J."/>
            <person name="Wang M."/>
            <person name="Liu G.H."/>
            <person name="Yang H.J."/>
            <person name="Xiao X.J."/>
            <person name="Hsiao Y.Y."/>
            <person name="Wu W.L."/>
            <person name="Chen Y.Y."/>
            <person name="Mitsuda N."/>
            <person name="Ohme-Takagi M."/>
            <person name="Luo Y.B."/>
            <person name="Van de Peer Y."/>
            <person name="Liu Z.J."/>
        </authorList>
    </citation>
    <scope>NUCLEOTIDE SEQUENCE [LARGE SCALE GENOMIC DNA]</scope>
    <source>
        <tissue evidence="3">The whole plant</tissue>
    </source>
</reference>
<dbReference type="PANTHER" id="PTHR12771">
    <property type="entry name" value="ENGULFMENT AND CELL MOTILITY"/>
    <property type="match status" value="1"/>
</dbReference>
<reference evidence="3 4" key="2">
    <citation type="journal article" date="2017" name="Nature">
        <title>The Apostasia genome and the evolution of orchids.</title>
        <authorList>
            <person name="Zhang G.Q."/>
            <person name="Liu K.W."/>
            <person name="Li Z."/>
            <person name="Lohaus R."/>
            <person name="Hsiao Y.Y."/>
            <person name="Niu S.C."/>
            <person name="Wang J.Y."/>
            <person name="Lin Y.C."/>
            <person name="Xu Q."/>
            <person name="Chen L.J."/>
            <person name="Yoshida K."/>
            <person name="Fujiwara S."/>
            <person name="Wang Z.W."/>
            <person name="Zhang Y.Q."/>
            <person name="Mitsuda N."/>
            <person name="Wang M."/>
            <person name="Liu G.H."/>
            <person name="Pecoraro L."/>
            <person name="Huang H.X."/>
            <person name="Xiao X.J."/>
            <person name="Lin M."/>
            <person name="Wu X.Y."/>
            <person name="Wu W.L."/>
            <person name="Chen Y.Y."/>
            <person name="Chang S.B."/>
            <person name="Sakamoto S."/>
            <person name="Ohme-Takagi M."/>
            <person name="Yagi M."/>
            <person name="Zeng S.J."/>
            <person name="Shen C.Y."/>
            <person name="Yeh C.M."/>
            <person name="Luo Y.B."/>
            <person name="Tsai W.C."/>
            <person name="Van de Peer Y."/>
            <person name="Liu Z.J."/>
        </authorList>
    </citation>
    <scope>NUCLEOTIDE SEQUENCE [LARGE SCALE GENOMIC DNA]</scope>
    <source>
        <tissue evidence="3">The whole plant</tissue>
    </source>
</reference>
<keyword evidence="1" id="KW-0472">Membrane</keyword>
<organism evidence="3 4">
    <name type="scientific">Dendrobium catenatum</name>
    <dbReference type="NCBI Taxonomy" id="906689"/>
    <lineage>
        <taxon>Eukaryota</taxon>
        <taxon>Viridiplantae</taxon>
        <taxon>Streptophyta</taxon>
        <taxon>Embryophyta</taxon>
        <taxon>Tracheophyta</taxon>
        <taxon>Spermatophyta</taxon>
        <taxon>Magnoliopsida</taxon>
        <taxon>Liliopsida</taxon>
        <taxon>Asparagales</taxon>
        <taxon>Orchidaceae</taxon>
        <taxon>Epidendroideae</taxon>
        <taxon>Malaxideae</taxon>
        <taxon>Dendrobiinae</taxon>
        <taxon>Dendrobium</taxon>
    </lineage>
</organism>
<keyword evidence="1" id="KW-1133">Transmembrane helix</keyword>
<dbReference type="Proteomes" id="UP000233837">
    <property type="component" value="Unassembled WGS sequence"/>
</dbReference>
<proteinExistence type="predicted"/>
<dbReference type="PANTHER" id="PTHR12771:SF49">
    <property type="entry name" value="ELMO_CED-12 FAMILY PROTEIN"/>
    <property type="match status" value="1"/>
</dbReference>
<protein>
    <recommendedName>
        <fullName evidence="2">ELMO domain-containing protein</fullName>
    </recommendedName>
</protein>
<dbReference type="Pfam" id="PF04727">
    <property type="entry name" value="ELMO_CED12"/>
    <property type="match status" value="1"/>
</dbReference>
<evidence type="ECO:0000313" key="4">
    <source>
        <dbReference type="Proteomes" id="UP000233837"/>
    </source>
</evidence>
<gene>
    <name evidence="3" type="ORF">MA16_Dca001615</name>
</gene>
<feature type="domain" description="ELMO" evidence="2">
    <location>
        <begin position="152"/>
        <end position="313"/>
    </location>
</feature>
<accession>A0A2I0WMX2</accession>
<evidence type="ECO:0000256" key="1">
    <source>
        <dbReference type="SAM" id="Phobius"/>
    </source>
</evidence>
<name>A0A2I0WMX2_9ASPA</name>
<feature type="transmembrane region" description="Helical" evidence="1">
    <location>
        <begin position="17"/>
        <end position="35"/>
    </location>
</feature>
<keyword evidence="4" id="KW-1185">Reference proteome</keyword>
<dbReference type="InterPro" id="IPR050868">
    <property type="entry name" value="ELMO_domain-containing"/>
</dbReference>